<gene>
    <name evidence="4" type="primary">LOC111603326</name>
</gene>
<keyword evidence="2" id="KW-1133">Transmembrane helix</keyword>
<feature type="transmembrane region" description="Helical" evidence="2">
    <location>
        <begin position="48"/>
        <end position="66"/>
    </location>
</feature>
<dbReference type="OrthoDB" id="7863523at2759"/>
<proteinExistence type="predicted"/>
<dbReference type="RefSeq" id="XP_023176626.1">
    <property type="nucleotide sequence ID" value="XM_023320858.2"/>
</dbReference>
<reference evidence="4" key="1">
    <citation type="submission" date="2025-08" db="UniProtKB">
        <authorList>
            <consortium name="RefSeq"/>
        </authorList>
    </citation>
    <scope>IDENTIFICATION</scope>
    <source>
        <strain evidence="4">15085-1641.00</strain>
        <tissue evidence="4">Whole body</tissue>
    </source>
</reference>
<feature type="transmembrane region" description="Helical" evidence="2">
    <location>
        <begin position="21"/>
        <end position="42"/>
    </location>
</feature>
<dbReference type="KEGG" id="dhe:111603326"/>
<dbReference type="AlphaFoldDB" id="A0A6J1MHT0"/>
<keyword evidence="2" id="KW-0472">Membrane</keyword>
<name>A0A6J1MHT0_DROHY</name>
<protein>
    <submittedName>
        <fullName evidence="4">Uncharacterized protein LOC111603326 isoform X1</fullName>
    </submittedName>
</protein>
<dbReference type="GeneID" id="111603326"/>
<evidence type="ECO:0000313" key="4">
    <source>
        <dbReference type="RefSeq" id="XP_023176626.1"/>
    </source>
</evidence>
<feature type="region of interest" description="Disordered" evidence="1">
    <location>
        <begin position="165"/>
        <end position="184"/>
    </location>
</feature>
<evidence type="ECO:0000313" key="3">
    <source>
        <dbReference type="Proteomes" id="UP000504633"/>
    </source>
</evidence>
<evidence type="ECO:0000256" key="1">
    <source>
        <dbReference type="SAM" id="MobiDB-lite"/>
    </source>
</evidence>
<keyword evidence="3" id="KW-1185">Reference proteome</keyword>
<keyword evidence="2" id="KW-0812">Transmembrane</keyword>
<organism evidence="3 4">
    <name type="scientific">Drosophila hydei</name>
    <name type="common">Fruit fly</name>
    <dbReference type="NCBI Taxonomy" id="7224"/>
    <lineage>
        <taxon>Eukaryota</taxon>
        <taxon>Metazoa</taxon>
        <taxon>Ecdysozoa</taxon>
        <taxon>Arthropoda</taxon>
        <taxon>Hexapoda</taxon>
        <taxon>Insecta</taxon>
        <taxon>Pterygota</taxon>
        <taxon>Neoptera</taxon>
        <taxon>Endopterygota</taxon>
        <taxon>Diptera</taxon>
        <taxon>Brachycera</taxon>
        <taxon>Muscomorpha</taxon>
        <taxon>Ephydroidea</taxon>
        <taxon>Drosophilidae</taxon>
        <taxon>Drosophila</taxon>
    </lineage>
</organism>
<evidence type="ECO:0000256" key="2">
    <source>
        <dbReference type="SAM" id="Phobius"/>
    </source>
</evidence>
<sequence>MWAHKTVIPFQTAVKLSPRCRAWPTVCWLFIKIYGVFEYMILDRDQSFWIALSCFISLLLIIKWWIRHKKIKQKIEEELLIEKEISQLQFEESLGELLLAAKLKSDQSDNLSVKENARENSWEPLLEPSVPLQDASADSGSMTSLSCATQFTKTSKSTTVSIKRNKHSLSKSISSTKKSPKWRI</sequence>
<dbReference type="Proteomes" id="UP000504633">
    <property type="component" value="Unplaced"/>
</dbReference>
<accession>A0A6J1MHT0</accession>